<dbReference type="PANTHER" id="PTHR42715">
    <property type="entry name" value="BETA-GLUCOSIDASE"/>
    <property type="match status" value="1"/>
</dbReference>
<evidence type="ECO:0000259" key="7">
    <source>
        <dbReference type="Pfam" id="PF14310"/>
    </source>
</evidence>
<dbReference type="InterPro" id="IPR026891">
    <property type="entry name" value="Fn3-like"/>
</dbReference>
<feature type="domain" description="Fibronectin type III-like" evidence="7">
    <location>
        <begin position="557"/>
        <end position="588"/>
    </location>
</feature>
<dbReference type="InterPro" id="IPR001764">
    <property type="entry name" value="Glyco_hydro_3_N"/>
</dbReference>
<dbReference type="InterPro" id="IPR036962">
    <property type="entry name" value="Glyco_hydro_3_N_sf"/>
</dbReference>
<dbReference type="Pfam" id="PF01915">
    <property type="entry name" value="Glyco_hydro_3_C"/>
    <property type="match status" value="1"/>
</dbReference>
<dbReference type="EMBL" id="KC246858">
    <property type="protein sequence ID" value="AHF25921.1"/>
    <property type="molecule type" value="Genomic_DNA"/>
</dbReference>
<evidence type="ECO:0000256" key="1">
    <source>
        <dbReference type="ARBA" id="ARBA00005336"/>
    </source>
</evidence>
<comment type="similarity">
    <text evidence="1 4">Belongs to the glycosyl hydrolase 3 family.</text>
</comment>
<dbReference type="InterPro" id="IPR013783">
    <property type="entry name" value="Ig-like_fold"/>
</dbReference>
<feature type="domain" description="Glycoside hydrolase family 3 N-terminal" evidence="5">
    <location>
        <begin position="59"/>
        <end position="281"/>
    </location>
</feature>
<dbReference type="PANTHER" id="PTHR42715:SF10">
    <property type="entry name" value="BETA-GLUCOSIDASE"/>
    <property type="match status" value="1"/>
</dbReference>
<dbReference type="Pfam" id="PF14310">
    <property type="entry name" value="Fn3-like"/>
    <property type="match status" value="1"/>
</dbReference>
<dbReference type="Gene3D" id="2.60.40.10">
    <property type="entry name" value="Immunoglobulins"/>
    <property type="match status" value="1"/>
</dbReference>
<dbReference type="InterPro" id="IPR036881">
    <property type="entry name" value="Glyco_hydro_3_C_sf"/>
</dbReference>
<feature type="domain" description="Glycoside hydrolase family 3 C-terminal" evidence="6">
    <location>
        <begin position="313"/>
        <end position="519"/>
    </location>
</feature>
<sequence length="709" mass="79085">MDIEKILQDLTIEEKAALVAGTDFMFTNPIPRLGVPSLQMADGPHGLRKKIGKDAIGISRSEPATTFPPAVTTASSWNPENARRMGEAIARECRYYGVHTLLGPGVNIKRNPLCGRNFEYFSEDPLLAGMMGAAEVKGVQSLGVGSCVKHFALNNTENYRFMGNSIASENTIRNLYLKQFEIIVKQAKPAALMCAYNQINGSFCSENKWLLTDVLRDEWGFEGLVMTDWGAVHDRIEGLKAGLDLEMPGDTVICRKWIRDAAKDGSLPIEDLDKACRNILRWIDKYVKPADPEEVDWNAHHELSGEIAADSAVLLKNEGVLPFAGEEKLHIEGDFYEHMRYQGAGSSLINPTFLTSPKDAFEENGIRDHSLVESDVILYFAGLPDDYESEGEDRAHMRLPEEQIRRIDELAESGKKIVVVLFCGSPVELPFSDKVDAILNMYLPGQNGGKAVYELLFGKKNPSGKLAETWPIRYEDVPGAESYGKGIFEIYEEGMEVGYRYYNKHDIPVRFPFGFGLSYTTFAHTDWAKDDNVYTQTITNTGERFGGEVAMLYLDGELAGFEKVYLAPGESKTVTITLTEEKQTYPDTYTVPAKPPKYPLTLESRFSDYQGTFFGRILLKVLFSVVNRQKKQAARMPDGREKEAALKSALFLKRIMESNSARSLSMSGGTQFPYNLAEGVVEIANGHLFKGLSRILTKINAPKLPKEEV</sequence>
<dbReference type="PRINTS" id="PR00133">
    <property type="entry name" value="GLHYDRLASE3"/>
</dbReference>
<dbReference type="InterPro" id="IPR017853">
    <property type="entry name" value="GH"/>
</dbReference>
<dbReference type="GO" id="GO:0005975">
    <property type="term" value="P:carbohydrate metabolic process"/>
    <property type="evidence" value="ECO:0007669"/>
    <property type="project" value="InterPro"/>
</dbReference>
<evidence type="ECO:0000259" key="5">
    <source>
        <dbReference type="Pfam" id="PF00933"/>
    </source>
</evidence>
<accession>W0FLV2</accession>
<protein>
    <submittedName>
        <fullName evidence="8">Beta-glucosidase</fullName>
    </submittedName>
</protein>
<evidence type="ECO:0000256" key="3">
    <source>
        <dbReference type="ARBA" id="ARBA00023277"/>
    </source>
</evidence>
<dbReference type="Gene3D" id="3.40.50.1700">
    <property type="entry name" value="Glycoside hydrolase family 3 C-terminal domain"/>
    <property type="match status" value="1"/>
</dbReference>
<dbReference type="PROSITE" id="PS00775">
    <property type="entry name" value="GLYCOSYL_HYDROL_F3"/>
    <property type="match status" value="1"/>
</dbReference>
<dbReference type="AlphaFoldDB" id="W0FLV2"/>
<name>W0FLV2_9BACT</name>
<evidence type="ECO:0000256" key="2">
    <source>
        <dbReference type="ARBA" id="ARBA00022801"/>
    </source>
</evidence>
<dbReference type="SUPFAM" id="SSF52279">
    <property type="entry name" value="Beta-D-glucan exohydrolase, C-terminal domain"/>
    <property type="match status" value="1"/>
</dbReference>
<dbReference type="InterPro" id="IPR002772">
    <property type="entry name" value="Glyco_hydro_3_C"/>
</dbReference>
<keyword evidence="4" id="KW-0326">Glycosidase</keyword>
<organism evidence="8">
    <name type="scientific">uncultured bacterium Contigcl_1539</name>
    <dbReference type="NCBI Taxonomy" id="1393650"/>
    <lineage>
        <taxon>Bacteria</taxon>
        <taxon>environmental samples</taxon>
    </lineage>
</organism>
<evidence type="ECO:0000256" key="4">
    <source>
        <dbReference type="RuleBase" id="RU361161"/>
    </source>
</evidence>
<dbReference type="Gene3D" id="3.20.20.300">
    <property type="entry name" value="Glycoside hydrolase, family 3, N-terminal domain"/>
    <property type="match status" value="1"/>
</dbReference>
<dbReference type="GO" id="GO:0004553">
    <property type="term" value="F:hydrolase activity, hydrolyzing O-glycosyl compounds"/>
    <property type="evidence" value="ECO:0007669"/>
    <property type="project" value="InterPro"/>
</dbReference>
<dbReference type="SUPFAM" id="SSF51445">
    <property type="entry name" value="(Trans)glycosidases"/>
    <property type="match status" value="1"/>
</dbReference>
<proteinExistence type="inferred from homology"/>
<keyword evidence="3" id="KW-0119">Carbohydrate metabolism</keyword>
<dbReference type="InterPro" id="IPR019800">
    <property type="entry name" value="Glyco_hydro_3_AS"/>
</dbReference>
<dbReference type="InterPro" id="IPR050288">
    <property type="entry name" value="Cellulose_deg_GH3"/>
</dbReference>
<evidence type="ECO:0000313" key="8">
    <source>
        <dbReference type="EMBL" id="AHF25921.1"/>
    </source>
</evidence>
<evidence type="ECO:0000259" key="6">
    <source>
        <dbReference type="Pfam" id="PF01915"/>
    </source>
</evidence>
<keyword evidence="2 4" id="KW-0378">Hydrolase</keyword>
<dbReference type="Pfam" id="PF00933">
    <property type="entry name" value="Glyco_hydro_3"/>
    <property type="match status" value="1"/>
</dbReference>
<reference evidence="8" key="1">
    <citation type="journal article" date="2013" name="PLoS ONE">
        <title>Metagenomic insights into the carbohydrate-active enzymes carried by the microorganisms adhering to solid digesta in the rumen of cows.</title>
        <authorList>
            <person name="Wang L."/>
            <person name="Hatem A."/>
            <person name="Catalyurek U.V."/>
            <person name="Morrison M."/>
            <person name="Yu Z."/>
        </authorList>
    </citation>
    <scope>NUCLEOTIDE SEQUENCE</scope>
</reference>